<dbReference type="AlphaFoldDB" id="A0A1H5WN20"/>
<keyword evidence="3" id="KW-1185">Reference proteome</keyword>
<sequence length="82" mass="9524">MDSLSIFIIVISVVLAVVFKWYLFRRIQGWIDRDLIRGLSSSDPVLEQRLIEADRRFRAEGIKRAERHQKLEQLASDGEPGL</sequence>
<keyword evidence="1" id="KW-0812">Transmembrane</keyword>
<organism evidence="2 3">
    <name type="scientific">Marinobacterium lutimaris</name>
    <dbReference type="NCBI Taxonomy" id="568106"/>
    <lineage>
        <taxon>Bacteria</taxon>
        <taxon>Pseudomonadati</taxon>
        <taxon>Pseudomonadota</taxon>
        <taxon>Gammaproteobacteria</taxon>
        <taxon>Oceanospirillales</taxon>
        <taxon>Oceanospirillaceae</taxon>
        <taxon>Marinobacterium</taxon>
    </lineage>
</organism>
<dbReference type="OrthoDB" id="6089792at2"/>
<accession>A0A1H5WN20</accession>
<evidence type="ECO:0000313" key="2">
    <source>
        <dbReference type="EMBL" id="SEG00703.1"/>
    </source>
</evidence>
<evidence type="ECO:0000256" key="1">
    <source>
        <dbReference type="SAM" id="Phobius"/>
    </source>
</evidence>
<name>A0A1H5WN20_9GAMM</name>
<dbReference type="EMBL" id="FNVQ01000001">
    <property type="protein sequence ID" value="SEG00703.1"/>
    <property type="molecule type" value="Genomic_DNA"/>
</dbReference>
<keyword evidence="1" id="KW-1133">Transmembrane helix</keyword>
<keyword evidence="1" id="KW-0472">Membrane</keyword>
<dbReference type="RefSeq" id="WP_104002032.1">
    <property type="nucleotide sequence ID" value="NZ_FNVQ01000001.1"/>
</dbReference>
<feature type="transmembrane region" description="Helical" evidence="1">
    <location>
        <begin position="6"/>
        <end position="23"/>
    </location>
</feature>
<evidence type="ECO:0000313" key="3">
    <source>
        <dbReference type="Proteomes" id="UP000236745"/>
    </source>
</evidence>
<reference evidence="2 3" key="1">
    <citation type="submission" date="2016-10" db="EMBL/GenBank/DDBJ databases">
        <authorList>
            <person name="de Groot N.N."/>
        </authorList>
    </citation>
    <scope>NUCLEOTIDE SEQUENCE [LARGE SCALE GENOMIC DNA]</scope>
    <source>
        <strain evidence="2 3">DSM 22012</strain>
    </source>
</reference>
<gene>
    <name evidence="2" type="ORF">SAMN05444390_1011105</name>
</gene>
<proteinExistence type="predicted"/>
<dbReference type="Proteomes" id="UP000236745">
    <property type="component" value="Unassembled WGS sequence"/>
</dbReference>
<protein>
    <submittedName>
        <fullName evidence="2">Uncharacterized protein</fullName>
    </submittedName>
</protein>